<dbReference type="InterPro" id="IPR036922">
    <property type="entry name" value="Rieske_2Fe-2S_sf"/>
</dbReference>
<name>A0ABU4HUG1_9ACTN</name>
<reference evidence="9" key="1">
    <citation type="submission" date="2023-07" db="EMBL/GenBank/DDBJ databases">
        <title>Conexibacter stalactiti sp. nov., isolated from stalactites in a lava cave and emended description of the genus Conexibacter.</title>
        <authorList>
            <person name="Lee S.D."/>
        </authorList>
    </citation>
    <scope>NUCLEOTIDE SEQUENCE [LARGE SCALE GENOMIC DNA]</scope>
    <source>
        <strain evidence="9">KCTC 39840</strain>
    </source>
</reference>
<evidence type="ECO:0000256" key="1">
    <source>
        <dbReference type="ARBA" id="ARBA00008751"/>
    </source>
</evidence>
<dbReference type="Gene3D" id="2.102.10.10">
    <property type="entry name" value="Rieske [2Fe-2S] iron-sulphur domain"/>
    <property type="match status" value="1"/>
</dbReference>
<evidence type="ECO:0000256" key="4">
    <source>
        <dbReference type="ARBA" id="ARBA00023002"/>
    </source>
</evidence>
<evidence type="ECO:0000259" key="7">
    <source>
        <dbReference type="PROSITE" id="PS51296"/>
    </source>
</evidence>
<dbReference type="InterPro" id="IPR015879">
    <property type="entry name" value="Ring_hydroxy_dOase_asu_C_dom"/>
</dbReference>
<evidence type="ECO:0000256" key="5">
    <source>
        <dbReference type="ARBA" id="ARBA00023004"/>
    </source>
</evidence>
<dbReference type="PANTHER" id="PTHR43756:SF1">
    <property type="entry name" value="3-PHENYLPROPIONATE_CINNAMIC ACID DIOXYGENASE SUBUNIT ALPHA"/>
    <property type="match status" value="1"/>
</dbReference>
<feature type="domain" description="Rieske" evidence="7">
    <location>
        <begin position="48"/>
        <end position="158"/>
    </location>
</feature>
<dbReference type="Pfam" id="PF00355">
    <property type="entry name" value="Rieske"/>
    <property type="match status" value="1"/>
</dbReference>
<dbReference type="PRINTS" id="PR00090">
    <property type="entry name" value="RNGDIOXGNASE"/>
</dbReference>
<evidence type="ECO:0000256" key="3">
    <source>
        <dbReference type="ARBA" id="ARBA00022723"/>
    </source>
</evidence>
<dbReference type="EMBL" id="JAWSTH010000068">
    <property type="protein sequence ID" value="MDW5596880.1"/>
    <property type="molecule type" value="Genomic_DNA"/>
</dbReference>
<comment type="caution">
    <text evidence="8">The sequence shown here is derived from an EMBL/GenBank/DDBJ whole genome shotgun (WGS) entry which is preliminary data.</text>
</comment>
<keyword evidence="3" id="KW-0479">Metal-binding</keyword>
<dbReference type="InterPro" id="IPR001663">
    <property type="entry name" value="Rng_hydr_dOase-A"/>
</dbReference>
<evidence type="ECO:0000256" key="6">
    <source>
        <dbReference type="ARBA" id="ARBA00023014"/>
    </source>
</evidence>
<sequence>MTDATLEKLHDRLKATVRPEEGAIPLFVYSDPDVYRLELERLFGRVWLFVAHESELAEEGAFVVRQMGEQSVIVARGDDGVIRVFLNACRHRGMRLTSEDCGVASMWRCPYHGFTFANYGNFMGTPFERAAYPPNGLDRERLRLIEARCDSYAGMIFATWDKQGPSLGDFLGDLRWYLDIFAGRAEMELVGEAQRWVIPSSWKLPSENFASDAYHTATAHAFLARLGLVRGVDFGRDGYHVDAGGGHGLGMGVHDDRPGSWFPPELEPEYASKLDPDQLALLHRVKNFHGNVFPNMSFLIPNFIPIDGRLVTGMMLRMWQPVGPDRLVAWSWFLVEKNAPAWWKEKGRRMYTQTFSSGGMFDQDDTENWEAQTEVANASLTRPDEVMLDYTMGLDATPLSDFPGPGTVYDGKFSESAARTFYRTWLDLLTKEDAR</sequence>
<dbReference type="SUPFAM" id="SSF55961">
    <property type="entry name" value="Bet v1-like"/>
    <property type="match status" value="1"/>
</dbReference>
<dbReference type="PANTHER" id="PTHR43756">
    <property type="entry name" value="CHOLINE MONOOXYGENASE, CHLOROPLASTIC"/>
    <property type="match status" value="1"/>
</dbReference>
<evidence type="ECO:0000256" key="2">
    <source>
        <dbReference type="ARBA" id="ARBA00022714"/>
    </source>
</evidence>
<keyword evidence="9" id="KW-1185">Reference proteome</keyword>
<accession>A0ABU4HUG1</accession>
<keyword evidence="2" id="KW-0001">2Fe-2S</keyword>
<dbReference type="SUPFAM" id="SSF50022">
    <property type="entry name" value="ISP domain"/>
    <property type="match status" value="1"/>
</dbReference>
<comment type="similarity">
    <text evidence="1">Belongs to the bacterial ring-hydroxylating dioxygenase alpha subunit family.</text>
</comment>
<evidence type="ECO:0000313" key="9">
    <source>
        <dbReference type="Proteomes" id="UP001284601"/>
    </source>
</evidence>
<keyword evidence="5" id="KW-0408">Iron</keyword>
<dbReference type="Proteomes" id="UP001284601">
    <property type="component" value="Unassembled WGS sequence"/>
</dbReference>
<organism evidence="8 9">
    <name type="scientific">Conexibacter stalactiti</name>
    <dbReference type="NCBI Taxonomy" id="1940611"/>
    <lineage>
        <taxon>Bacteria</taxon>
        <taxon>Bacillati</taxon>
        <taxon>Actinomycetota</taxon>
        <taxon>Thermoleophilia</taxon>
        <taxon>Solirubrobacterales</taxon>
        <taxon>Conexibacteraceae</taxon>
        <taxon>Conexibacter</taxon>
    </lineage>
</organism>
<evidence type="ECO:0000313" key="8">
    <source>
        <dbReference type="EMBL" id="MDW5596880.1"/>
    </source>
</evidence>
<keyword evidence="4" id="KW-0560">Oxidoreductase</keyword>
<dbReference type="RefSeq" id="WP_318599317.1">
    <property type="nucleotide sequence ID" value="NZ_JAWSTH010000068.1"/>
</dbReference>
<dbReference type="Gene3D" id="3.90.380.10">
    <property type="entry name" value="Naphthalene 1,2-dioxygenase Alpha Subunit, Chain A, domain 1"/>
    <property type="match status" value="1"/>
</dbReference>
<dbReference type="InterPro" id="IPR017941">
    <property type="entry name" value="Rieske_2Fe-2S"/>
</dbReference>
<keyword evidence="6" id="KW-0411">Iron-sulfur</keyword>
<dbReference type="PROSITE" id="PS51296">
    <property type="entry name" value="RIESKE"/>
    <property type="match status" value="1"/>
</dbReference>
<proteinExistence type="inferred from homology"/>
<protein>
    <submittedName>
        <fullName evidence="8">SRPBCC family protein</fullName>
    </submittedName>
</protein>
<dbReference type="Pfam" id="PF00848">
    <property type="entry name" value="Ring_hydroxyl_A"/>
    <property type="match status" value="1"/>
</dbReference>
<gene>
    <name evidence="8" type="ORF">R7226_21210</name>
</gene>